<keyword evidence="4" id="KW-0539">Nucleus</keyword>
<dbReference type="GeneID" id="63732919"/>
<dbReference type="PANTHER" id="PTHR47784">
    <property type="entry name" value="STEROL UPTAKE CONTROL PROTEIN 2"/>
    <property type="match status" value="1"/>
</dbReference>
<evidence type="ECO:0000256" key="1">
    <source>
        <dbReference type="ARBA" id="ARBA00023015"/>
    </source>
</evidence>
<keyword evidence="3" id="KW-0804">Transcription</keyword>
<dbReference type="EMBL" id="KV878132">
    <property type="protein sequence ID" value="OJJ05190.1"/>
    <property type="molecule type" value="Genomic_DNA"/>
</dbReference>
<sequence>MPPRRSHTKSRNGCGQCKKRRVKCDEQGPPCSNCASRELECSYANPPVSRNLSISTSISPPPGYGYNPTLFVADTYRQAPSASPGDCSNAAELRKLELMHKFSTETFQSFCNSSADFYTWQIAVPQKALHHEFLMKGILATASLHIASSMDPSAALTYINTALEYHNQTLTPFRHAIDKITPDNCDAVFAHSIVTTIISIALPQLTTEKDESNGACEKIVLATELLQGVSKILKICRGWLKMKPFTGGGDFWDRSDMGLDLETNAALRNLSYLTDHIANADQREMFREAIRLLTQCFTRYANSRDIASILAWLATADKEFISALRCRDPLALLILMYWGVLLHELHGRLWWAHNSGSSLVLELLAQLKPCRPDWEDIILWPKQRIGLQGPLAHSNGSGMKTPH</sequence>
<dbReference type="CDD" id="cd00067">
    <property type="entry name" value="GAL4"/>
    <property type="match status" value="1"/>
</dbReference>
<keyword evidence="2" id="KW-0238">DNA-binding</keyword>
<dbReference type="PROSITE" id="PS00463">
    <property type="entry name" value="ZN2_CY6_FUNGAL_1"/>
    <property type="match status" value="1"/>
</dbReference>
<dbReference type="RefSeq" id="XP_040670952.1">
    <property type="nucleotide sequence ID" value="XM_040817408.1"/>
</dbReference>
<dbReference type="Gene3D" id="4.10.240.10">
    <property type="entry name" value="Zn(2)-C6 fungal-type DNA-binding domain"/>
    <property type="match status" value="1"/>
</dbReference>
<proteinExistence type="predicted"/>
<keyword evidence="1" id="KW-0805">Transcription regulation</keyword>
<evidence type="ECO:0000259" key="5">
    <source>
        <dbReference type="PROSITE" id="PS50048"/>
    </source>
</evidence>
<reference evidence="7" key="1">
    <citation type="journal article" date="2017" name="Genome Biol.">
        <title>Comparative genomics reveals high biological diversity and specific adaptations in the industrially and medically important fungal genus Aspergillus.</title>
        <authorList>
            <person name="de Vries R.P."/>
            <person name="Riley R."/>
            <person name="Wiebenga A."/>
            <person name="Aguilar-Osorio G."/>
            <person name="Amillis S."/>
            <person name="Uchima C.A."/>
            <person name="Anderluh G."/>
            <person name="Asadollahi M."/>
            <person name="Askin M."/>
            <person name="Barry K."/>
            <person name="Battaglia E."/>
            <person name="Bayram O."/>
            <person name="Benocci T."/>
            <person name="Braus-Stromeyer S.A."/>
            <person name="Caldana C."/>
            <person name="Canovas D."/>
            <person name="Cerqueira G.C."/>
            <person name="Chen F."/>
            <person name="Chen W."/>
            <person name="Choi C."/>
            <person name="Clum A."/>
            <person name="Dos Santos R.A."/>
            <person name="Damasio A.R."/>
            <person name="Diallinas G."/>
            <person name="Emri T."/>
            <person name="Fekete E."/>
            <person name="Flipphi M."/>
            <person name="Freyberg S."/>
            <person name="Gallo A."/>
            <person name="Gournas C."/>
            <person name="Habgood R."/>
            <person name="Hainaut M."/>
            <person name="Harispe M.L."/>
            <person name="Henrissat B."/>
            <person name="Hilden K.S."/>
            <person name="Hope R."/>
            <person name="Hossain A."/>
            <person name="Karabika E."/>
            <person name="Karaffa L."/>
            <person name="Karanyi Z."/>
            <person name="Krasevec N."/>
            <person name="Kuo A."/>
            <person name="Kusch H."/>
            <person name="LaButti K."/>
            <person name="Lagendijk E.L."/>
            <person name="Lapidus A."/>
            <person name="Levasseur A."/>
            <person name="Lindquist E."/>
            <person name="Lipzen A."/>
            <person name="Logrieco A.F."/>
            <person name="MacCabe A."/>
            <person name="Maekelae M.R."/>
            <person name="Malavazi I."/>
            <person name="Melin P."/>
            <person name="Meyer V."/>
            <person name="Mielnichuk N."/>
            <person name="Miskei M."/>
            <person name="Molnar A.P."/>
            <person name="Mule G."/>
            <person name="Ngan C.Y."/>
            <person name="Orejas M."/>
            <person name="Orosz E."/>
            <person name="Ouedraogo J.P."/>
            <person name="Overkamp K.M."/>
            <person name="Park H.-S."/>
            <person name="Perrone G."/>
            <person name="Piumi F."/>
            <person name="Punt P.J."/>
            <person name="Ram A.F."/>
            <person name="Ramon A."/>
            <person name="Rauscher S."/>
            <person name="Record E."/>
            <person name="Riano-Pachon D.M."/>
            <person name="Robert V."/>
            <person name="Roehrig J."/>
            <person name="Ruller R."/>
            <person name="Salamov A."/>
            <person name="Salih N.S."/>
            <person name="Samson R.A."/>
            <person name="Sandor E."/>
            <person name="Sanguinetti M."/>
            <person name="Schuetze T."/>
            <person name="Sepcic K."/>
            <person name="Shelest E."/>
            <person name="Sherlock G."/>
            <person name="Sophianopoulou V."/>
            <person name="Squina F.M."/>
            <person name="Sun H."/>
            <person name="Susca A."/>
            <person name="Todd R.B."/>
            <person name="Tsang A."/>
            <person name="Unkles S.E."/>
            <person name="van de Wiele N."/>
            <person name="van Rossen-Uffink D."/>
            <person name="Oliveira J.V."/>
            <person name="Vesth T.C."/>
            <person name="Visser J."/>
            <person name="Yu J.-H."/>
            <person name="Zhou M."/>
            <person name="Andersen M.R."/>
            <person name="Archer D.B."/>
            <person name="Baker S.E."/>
            <person name="Benoit I."/>
            <person name="Brakhage A.A."/>
            <person name="Braus G.H."/>
            <person name="Fischer R."/>
            <person name="Frisvad J.C."/>
            <person name="Goldman G.H."/>
            <person name="Houbraken J."/>
            <person name="Oakley B."/>
            <person name="Pocsi I."/>
            <person name="Scazzocchio C."/>
            <person name="Seiboth B."/>
            <person name="vanKuyk P.A."/>
            <person name="Wortman J."/>
            <person name="Dyer P.S."/>
            <person name="Grigoriev I.V."/>
        </authorList>
    </citation>
    <scope>NUCLEOTIDE SEQUENCE [LARGE SCALE GENOMIC DNA]</scope>
    <source>
        <strain evidence="7">CBS 583.65</strain>
    </source>
</reference>
<dbReference type="InterPro" id="IPR036864">
    <property type="entry name" value="Zn2-C6_fun-type_DNA-bd_sf"/>
</dbReference>
<keyword evidence="7" id="KW-1185">Reference proteome</keyword>
<evidence type="ECO:0000256" key="4">
    <source>
        <dbReference type="ARBA" id="ARBA00023242"/>
    </source>
</evidence>
<dbReference type="SUPFAM" id="SSF57701">
    <property type="entry name" value="Zn2/Cys6 DNA-binding domain"/>
    <property type="match status" value="1"/>
</dbReference>
<evidence type="ECO:0000313" key="7">
    <source>
        <dbReference type="Proteomes" id="UP000184073"/>
    </source>
</evidence>
<organism evidence="6 7">
    <name type="scientific">Aspergillus versicolor CBS 583.65</name>
    <dbReference type="NCBI Taxonomy" id="1036611"/>
    <lineage>
        <taxon>Eukaryota</taxon>
        <taxon>Fungi</taxon>
        <taxon>Dikarya</taxon>
        <taxon>Ascomycota</taxon>
        <taxon>Pezizomycotina</taxon>
        <taxon>Eurotiomycetes</taxon>
        <taxon>Eurotiomycetidae</taxon>
        <taxon>Eurotiales</taxon>
        <taxon>Aspergillaceae</taxon>
        <taxon>Aspergillus</taxon>
        <taxon>Aspergillus subgen. Nidulantes</taxon>
    </lineage>
</organism>
<accession>A0A1L9PUF1</accession>
<dbReference type="PANTHER" id="PTHR47784:SF10">
    <property type="entry name" value="TRANSCRIPTION FACTOR, PUTATIVE (AFU_ORTHOLOGUE AFUA_6G14150)-RELATED"/>
    <property type="match status" value="1"/>
</dbReference>
<dbReference type="GO" id="GO:0003677">
    <property type="term" value="F:DNA binding"/>
    <property type="evidence" value="ECO:0007669"/>
    <property type="project" value="UniProtKB-KW"/>
</dbReference>
<dbReference type="PROSITE" id="PS50048">
    <property type="entry name" value="ZN2_CY6_FUNGAL_2"/>
    <property type="match status" value="1"/>
</dbReference>
<evidence type="ECO:0000256" key="3">
    <source>
        <dbReference type="ARBA" id="ARBA00023163"/>
    </source>
</evidence>
<dbReference type="InterPro" id="IPR053157">
    <property type="entry name" value="Sterol_Uptake_Regulator"/>
</dbReference>
<dbReference type="SMART" id="SM00066">
    <property type="entry name" value="GAL4"/>
    <property type="match status" value="1"/>
</dbReference>
<dbReference type="Pfam" id="PF00172">
    <property type="entry name" value="Zn_clus"/>
    <property type="match status" value="1"/>
</dbReference>
<dbReference type="Pfam" id="PF11951">
    <property type="entry name" value="Fungal_trans_2"/>
    <property type="match status" value="1"/>
</dbReference>
<dbReference type="InterPro" id="IPR001138">
    <property type="entry name" value="Zn2Cys6_DnaBD"/>
</dbReference>
<name>A0A1L9PUF1_ASPVE</name>
<dbReference type="VEuPathDB" id="FungiDB:ASPVEDRAFT_835108"/>
<evidence type="ECO:0000313" key="6">
    <source>
        <dbReference type="EMBL" id="OJJ05190.1"/>
    </source>
</evidence>
<dbReference type="GO" id="GO:0001228">
    <property type="term" value="F:DNA-binding transcription activator activity, RNA polymerase II-specific"/>
    <property type="evidence" value="ECO:0007669"/>
    <property type="project" value="TreeGrafter"/>
</dbReference>
<protein>
    <recommendedName>
        <fullName evidence="5">Zn(2)-C6 fungal-type domain-containing protein</fullName>
    </recommendedName>
</protein>
<dbReference type="AlphaFoldDB" id="A0A1L9PUF1"/>
<gene>
    <name evidence="6" type="ORF">ASPVEDRAFT_835108</name>
</gene>
<dbReference type="OrthoDB" id="5295362at2759"/>
<dbReference type="GO" id="GO:0008270">
    <property type="term" value="F:zinc ion binding"/>
    <property type="evidence" value="ECO:0007669"/>
    <property type="project" value="InterPro"/>
</dbReference>
<evidence type="ECO:0000256" key="2">
    <source>
        <dbReference type="ARBA" id="ARBA00023125"/>
    </source>
</evidence>
<dbReference type="InterPro" id="IPR021858">
    <property type="entry name" value="Fun_TF"/>
</dbReference>
<feature type="domain" description="Zn(2)-C6 fungal-type" evidence="5">
    <location>
        <begin position="13"/>
        <end position="43"/>
    </location>
</feature>
<dbReference type="Proteomes" id="UP000184073">
    <property type="component" value="Unassembled WGS sequence"/>
</dbReference>